<name>A0A928VMF2_9CYAN</name>
<evidence type="ECO:0000259" key="5">
    <source>
        <dbReference type="Pfam" id="PF01168"/>
    </source>
</evidence>
<evidence type="ECO:0000256" key="2">
    <source>
        <dbReference type="HAMAP-Rule" id="MF_02087"/>
    </source>
</evidence>
<evidence type="ECO:0000313" key="6">
    <source>
        <dbReference type="EMBL" id="MBE9030297.1"/>
    </source>
</evidence>
<dbReference type="NCBIfam" id="TIGR00044">
    <property type="entry name" value="YggS family pyridoxal phosphate-dependent enzyme"/>
    <property type="match status" value="1"/>
</dbReference>
<evidence type="ECO:0000256" key="4">
    <source>
        <dbReference type="RuleBase" id="RU004514"/>
    </source>
</evidence>
<dbReference type="GO" id="GO:0030170">
    <property type="term" value="F:pyridoxal phosphate binding"/>
    <property type="evidence" value="ECO:0007669"/>
    <property type="project" value="UniProtKB-UniRule"/>
</dbReference>
<reference evidence="6" key="1">
    <citation type="submission" date="2020-10" db="EMBL/GenBank/DDBJ databases">
        <authorList>
            <person name="Castelo-Branco R."/>
            <person name="Eusebio N."/>
            <person name="Adriana R."/>
            <person name="Vieira A."/>
            <person name="Brugerolle De Fraissinette N."/>
            <person name="Rezende De Castro R."/>
            <person name="Schneider M.P."/>
            <person name="Vasconcelos V."/>
            <person name="Leao P.N."/>
        </authorList>
    </citation>
    <scope>NUCLEOTIDE SEQUENCE</scope>
    <source>
        <strain evidence="6">LEGE 11480</strain>
    </source>
</reference>
<evidence type="ECO:0000313" key="7">
    <source>
        <dbReference type="Proteomes" id="UP000625316"/>
    </source>
</evidence>
<comment type="caution">
    <text evidence="6">The sequence shown here is derived from an EMBL/GenBank/DDBJ whole genome shotgun (WGS) entry which is preliminary data.</text>
</comment>
<dbReference type="SUPFAM" id="SSF51419">
    <property type="entry name" value="PLP-binding barrel"/>
    <property type="match status" value="1"/>
</dbReference>
<dbReference type="CDD" id="cd00635">
    <property type="entry name" value="PLPDE_III_YBL036c_like"/>
    <property type="match status" value="1"/>
</dbReference>
<dbReference type="PANTHER" id="PTHR10146">
    <property type="entry name" value="PROLINE SYNTHETASE CO-TRANSCRIBED BACTERIAL HOMOLOG PROTEIN"/>
    <property type="match status" value="1"/>
</dbReference>
<dbReference type="Gene3D" id="3.20.20.10">
    <property type="entry name" value="Alanine racemase"/>
    <property type="match status" value="1"/>
</dbReference>
<dbReference type="InterPro" id="IPR001608">
    <property type="entry name" value="Ala_racemase_N"/>
</dbReference>
<dbReference type="Pfam" id="PF01168">
    <property type="entry name" value="Ala_racemase_N"/>
    <property type="match status" value="1"/>
</dbReference>
<dbReference type="HAMAP" id="MF_02087">
    <property type="entry name" value="PLP_homeostasis"/>
    <property type="match status" value="1"/>
</dbReference>
<comment type="similarity">
    <text evidence="2 4">Belongs to the pyridoxal phosphate-binding protein YggS/PROSC family.</text>
</comment>
<accession>A0A928VMF2</accession>
<protein>
    <recommendedName>
        <fullName evidence="2">Pyridoxal phosphate homeostasis protein</fullName>
        <shortName evidence="2">PLP homeostasis protein</shortName>
    </recommendedName>
</protein>
<dbReference type="InterPro" id="IPR011078">
    <property type="entry name" value="PyrdxlP_homeostasis"/>
</dbReference>
<keyword evidence="1 2" id="KW-0663">Pyridoxal phosphate</keyword>
<comment type="function">
    <text evidence="2">Pyridoxal 5'-phosphate (PLP)-binding protein, which is involved in PLP homeostasis.</text>
</comment>
<keyword evidence="7" id="KW-1185">Reference proteome</keyword>
<dbReference type="InterPro" id="IPR029066">
    <property type="entry name" value="PLP-binding_barrel"/>
</dbReference>
<gene>
    <name evidence="6" type="ORF">IQ266_11195</name>
</gene>
<sequence length="225" mass="25335">MLEHWSQQIASFRQTIPEHVRIIAVTKKKSVTAIEAAAAAGVYDIGESQVQEAMQKHRQISDHLPNLNWHLIGRLQSNKVRKALAIFDWIHSVDSLKLAQTIDRISQELDRAPPQLCLQVKLEADPQKTGWASEALIEQLPLLDRLEHVEIRGLMVIPPFGLDNAKTQAIFQAAKSLQTTIQSQAWQHLRMDQLSMGMSNDYQAAIAQGATMIRPGRVLFGDRDH</sequence>
<dbReference type="PANTHER" id="PTHR10146:SF14">
    <property type="entry name" value="PYRIDOXAL PHOSPHATE HOMEOSTASIS PROTEIN"/>
    <property type="match status" value="1"/>
</dbReference>
<proteinExistence type="inferred from homology"/>
<organism evidence="6 7">
    <name type="scientific">Romeriopsis navalis LEGE 11480</name>
    <dbReference type="NCBI Taxonomy" id="2777977"/>
    <lineage>
        <taxon>Bacteria</taxon>
        <taxon>Bacillati</taxon>
        <taxon>Cyanobacteriota</taxon>
        <taxon>Cyanophyceae</taxon>
        <taxon>Leptolyngbyales</taxon>
        <taxon>Leptolyngbyaceae</taxon>
        <taxon>Romeriopsis</taxon>
        <taxon>Romeriopsis navalis</taxon>
    </lineage>
</organism>
<evidence type="ECO:0000256" key="1">
    <source>
        <dbReference type="ARBA" id="ARBA00022898"/>
    </source>
</evidence>
<dbReference type="PIRSF" id="PIRSF004848">
    <property type="entry name" value="YBL036c_PLPDEIII"/>
    <property type="match status" value="1"/>
</dbReference>
<dbReference type="AlphaFoldDB" id="A0A928VMF2"/>
<feature type="modified residue" description="N6-(pyridoxal phosphate)lysine" evidence="2 3">
    <location>
        <position position="27"/>
    </location>
</feature>
<dbReference type="EMBL" id="JADEXQ010000033">
    <property type="protein sequence ID" value="MBE9030297.1"/>
    <property type="molecule type" value="Genomic_DNA"/>
</dbReference>
<dbReference type="Proteomes" id="UP000625316">
    <property type="component" value="Unassembled WGS sequence"/>
</dbReference>
<evidence type="ECO:0000256" key="3">
    <source>
        <dbReference type="PIRSR" id="PIRSR004848-1"/>
    </source>
</evidence>
<feature type="domain" description="Alanine racemase N-terminal" evidence="5">
    <location>
        <begin position="2"/>
        <end position="223"/>
    </location>
</feature>
<comment type="cofactor">
    <cofactor evidence="3">
        <name>pyridoxal 5'-phosphate</name>
        <dbReference type="ChEBI" id="CHEBI:597326"/>
    </cofactor>
</comment>